<keyword evidence="1" id="KW-0472">Membrane</keyword>
<dbReference type="GO" id="GO:0005576">
    <property type="term" value="C:extracellular region"/>
    <property type="evidence" value="ECO:0007669"/>
    <property type="project" value="InterPro"/>
</dbReference>
<dbReference type="SUPFAM" id="SSF57625">
    <property type="entry name" value="Invertebrate chitin-binding proteins"/>
    <property type="match status" value="1"/>
</dbReference>
<keyword evidence="4" id="KW-1185">Reference proteome</keyword>
<feature type="domain" description="Chitin-binding type-2" evidence="2">
    <location>
        <begin position="372"/>
        <end position="433"/>
    </location>
</feature>
<dbReference type="PROSITE" id="PS50940">
    <property type="entry name" value="CHIT_BIND_II"/>
    <property type="match status" value="1"/>
</dbReference>
<organism evidence="3 4">
    <name type="scientific">Magallana gigas</name>
    <name type="common">Pacific oyster</name>
    <name type="synonym">Crassostrea gigas</name>
    <dbReference type="NCBI Taxonomy" id="29159"/>
    <lineage>
        <taxon>Eukaryota</taxon>
        <taxon>Metazoa</taxon>
        <taxon>Spiralia</taxon>
        <taxon>Lophotrochozoa</taxon>
        <taxon>Mollusca</taxon>
        <taxon>Bivalvia</taxon>
        <taxon>Autobranchia</taxon>
        <taxon>Pteriomorphia</taxon>
        <taxon>Ostreida</taxon>
        <taxon>Ostreoidea</taxon>
        <taxon>Ostreidae</taxon>
        <taxon>Magallana</taxon>
    </lineage>
</organism>
<dbReference type="EnsemblMetazoa" id="G33562.1">
    <property type="protein sequence ID" value="G33562.1:cds"/>
    <property type="gene ID" value="G33562"/>
</dbReference>
<reference evidence="3" key="1">
    <citation type="submission" date="2022-08" db="UniProtKB">
        <authorList>
            <consortium name="EnsemblMetazoa"/>
        </authorList>
    </citation>
    <scope>IDENTIFICATION</scope>
    <source>
        <strain evidence="3">05x7-T-G4-1.051#20</strain>
    </source>
</reference>
<dbReference type="SMART" id="SM00494">
    <property type="entry name" value="ChtBD2"/>
    <property type="match status" value="1"/>
</dbReference>
<protein>
    <recommendedName>
        <fullName evidence="2">Chitin-binding type-2 domain-containing protein</fullName>
    </recommendedName>
</protein>
<evidence type="ECO:0000313" key="4">
    <source>
        <dbReference type="Proteomes" id="UP000005408"/>
    </source>
</evidence>
<dbReference type="GO" id="GO:0008061">
    <property type="term" value="F:chitin binding"/>
    <property type="evidence" value="ECO:0007669"/>
    <property type="project" value="InterPro"/>
</dbReference>
<dbReference type="Pfam" id="PF01607">
    <property type="entry name" value="CBM_14"/>
    <property type="match status" value="1"/>
</dbReference>
<accession>A0A8W8MF28</accession>
<proteinExistence type="predicted"/>
<keyword evidence="1" id="KW-0812">Transmembrane</keyword>
<keyword evidence="1" id="KW-1133">Transmembrane helix</keyword>
<dbReference type="InterPro" id="IPR002557">
    <property type="entry name" value="Chitin-bd_dom"/>
</dbReference>
<sequence>MASGSLIAPNKTRDVLDHTRFTDSTKALRGLPPSYVPGLHLDPLADSQLPNNGTLMWNKNVEESNVSQFTCSSVNTPDENGDGAEKPVSSAKFRYIKFARFVIASVFIAVAIVVMAAVTIMYQKAPGPGSKAEDYSKEFQCFLSSDNTTTTHWKLRFNTAIVISCNYSENIGQIISNSSLLLEFNPNIYRLQAHHSPEINQTLQSEMISTGRWIIRSSPNIEIRGAPVNCGDEGQLVITLQTPTRSYKHQVDVQIESELSSVRMEVGQSAVDEQFEIRCSSTSGCTPASINLIGTLGNTTFPLYGMNFTCITTYNGDDGWSVGCTGSIPESVVSSIDEITCRPVLQNQTEADEAEVKISKEVLVCNDSLNCSFDCSGDNQDKYYSNPKFCNIFHRCVDERLYTAPCGKGAYFSTQTCVCSNIDDVIKEIGCDKDGMRLNVENVKTLCTYSTGS</sequence>
<feature type="transmembrane region" description="Helical" evidence="1">
    <location>
        <begin position="101"/>
        <end position="122"/>
    </location>
</feature>
<evidence type="ECO:0000259" key="2">
    <source>
        <dbReference type="PROSITE" id="PS50940"/>
    </source>
</evidence>
<name>A0A8W8MF28_MAGGI</name>
<dbReference type="InterPro" id="IPR036508">
    <property type="entry name" value="Chitin-bd_dom_sf"/>
</dbReference>
<evidence type="ECO:0000313" key="3">
    <source>
        <dbReference type="EnsemblMetazoa" id="G33562.1:cds"/>
    </source>
</evidence>
<evidence type="ECO:0000256" key="1">
    <source>
        <dbReference type="SAM" id="Phobius"/>
    </source>
</evidence>
<dbReference type="AlphaFoldDB" id="A0A8W8MF28"/>
<dbReference type="Proteomes" id="UP000005408">
    <property type="component" value="Unassembled WGS sequence"/>
</dbReference>